<gene>
    <name evidence="1" type="ORF">PSACC_01941</name>
</gene>
<dbReference type="Proteomes" id="UP000240830">
    <property type="component" value="Unassembled WGS sequence"/>
</dbReference>
<dbReference type="Pfam" id="PF07958">
    <property type="entry name" value="DUF1688"/>
    <property type="match status" value="1"/>
</dbReference>
<proteinExistence type="predicted"/>
<evidence type="ECO:0000313" key="2">
    <source>
        <dbReference type="Proteomes" id="UP000240830"/>
    </source>
</evidence>
<evidence type="ECO:0008006" key="3">
    <source>
        <dbReference type="Google" id="ProtNLM"/>
    </source>
</evidence>
<dbReference type="PANTHER" id="PTHR31687">
    <property type="match status" value="1"/>
</dbReference>
<sequence>MPAEMKDTVEYLQSLAAVRERCEAVLELGLADKLECFSVRLDKLPEAAEMITKLIIRDYGNVGPAEVDSTIANIPPHGRWRHFGAENVERLIKELEVALNGDKIKITTSMLDLFIVAVLLDAGAGDAWKYNDNGKTIVRSEGLAVAALRMFQSGLFSSSEKLRVDSRGLKNLKESDLVAGFQVSQDNPLLGVGGRLALLHQLGNVIEKQTQYFPKDSEGFSRPGALVEYLTTKQSAKSQVHIDVFWDLVINGFGGVWPESRTKLNGVSLGDVWPCAVLGCLIPFHKLSQWLSYSLMEPISYFLGIEFVNAEKMTGLAEYRNGGLFVDLSIITLKESAKKYGIQSADFSVPTFAPDSPVIVEWRALTVALIDRLAILMRSQLKVNAECLPLPKLLEAGTWKAGREIAKQLRPGGGPPIALLSDGTLF</sequence>
<evidence type="ECO:0000313" key="1">
    <source>
        <dbReference type="EMBL" id="PJF18230.1"/>
    </source>
</evidence>
<organism evidence="1 2">
    <name type="scientific">Paramicrosporidium saccamoebae</name>
    <dbReference type="NCBI Taxonomy" id="1246581"/>
    <lineage>
        <taxon>Eukaryota</taxon>
        <taxon>Fungi</taxon>
        <taxon>Fungi incertae sedis</taxon>
        <taxon>Cryptomycota</taxon>
        <taxon>Cryptomycota incertae sedis</taxon>
        <taxon>Paramicrosporidium</taxon>
    </lineage>
</organism>
<reference evidence="1 2" key="1">
    <citation type="submission" date="2016-10" db="EMBL/GenBank/DDBJ databases">
        <title>The genome of Paramicrosporidium saccamoebae is the missing link in understanding Cryptomycota and Microsporidia evolution.</title>
        <authorList>
            <person name="Quandt C.A."/>
            <person name="Beaudet D."/>
            <person name="Corsaro D."/>
            <person name="Michel R."/>
            <person name="Corradi N."/>
            <person name="James T."/>
        </authorList>
    </citation>
    <scope>NUCLEOTIDE SEQUENCE [LARGE SCALE GENOMIC DNA]</scope>
    <source>
        <strain evidence="1 2">KSL3</strain>
    </source>
</reference>
<dbReference type="PANTHER" id="PTHR31687:SF3">
    <property type="entry name" value="PROTEIN URG3"/>
    <property type="match status" value="1"/>
</dbReference>
<name>A0A2H9TKR0_9FUNG</name>
<dbReference type="OrthoDB" id="2153176at2759"/>
<dbReference type="EMBL" id="MTSL01000134">
    <property type="protein sequence ID" value="PJF18230.1"/>
    <property type="molecule type" value="Genomic_DNA"/>
</dbReference>
<accession>A0A2H9TKR0</accession>
<protein>
    <recommendedName>
        <fullName evidence="3">DUF1688-domain-containing protein</fullName>
    </recommendedName>
</protein>
<dbReference type="InterPro" id="IPR012469">
    <property type="entry name" value="DUF1688"/>
</dbReference>
<keyword evidence="2" id="KW-1185">Reference proteome</keyword>
<dbReference type="AlphaFoldDB" id="A0A2H9TKR0"/>
<dbReference type="STRING" id="1246581.A0A2H9TKR0"/>
<comment type="caution">
    <text evidence="1">The sequence shown here is derived from an EMBL/GenBank/DDBJ whole genome shotgun (WGS) entry which is preliminary data.</text>
</comment>